<evidence type="ECO:0000256" key="3">
    <source>
        <dbReference type="ARBA" id="ARBA00022603"/>
    </source>
</evidence>
<keyword evidence="4 7" id="KW-0808">Transferase</keyword>
<dbReference type="AlphaFoldDB" id="A0A931DI45"/>
<evidence type="ECO:0000256" key="4">
    <source>
        <dbReference type="ARBA" id="ARBA00022679"/>
    </source>
</evidence>
<evidence type="ECO:0000256" key="5">
    <source>
        <dbReference type="ARBA" id="ARBA00022691"/>
    </source>
</evidence>
<dbReference type="Proteomes" id="UP000614047">
    <property type="component" value="Unassembled WGS sequence"/>
</dbReference>
<dbReference type="GO" id="GO:0046025">
    <property type="term" value="F:precorrin-6Y C5,15-methyltransferase (decarboxylating) activity"/>
    <property type="evidence" value="ECO:0007669"/>
    <property type="project" value="UniProtKB-EC"/>
</dbReference>
<dbReference type="InterPro" id="IPR014776">
    <property type="entry name" value="4pyrrole_Mease_sub2"/>
</dbReference>
<dbReference type="NCBIfam" id="TIGR02467">
    <property type="entry name" value="CbiE"/>
    <property type="match status" value="1"/>
</dbReference>
<dbReference type="Gene3D" id="3.30.950.10">
    <property type="entry name" value="Methyltransferase, Cobalt-precorrin-4 Transmethylase, Domain 2"/>
    <property type="match status" value="1"/>
</dbReference>
<name>A0A931DI45_9ACTN</name>
<keyword evidence="3 7" id="KW-0489">Methyltransferase</keyword>
<comment type="pathway">
    <text evidence="1">Cofactor biosynthesis; adenosylcobalamin biosynthesis.</text>
</comment>
<dbReference type="CDD" id="cd02440">
    <property type="entry name" value="AdoMet_MTases"/>
    <property type="match status" value="1"/>
</dbReference>
<accession>A0A931DI45</accession>
<dbReference type="Pfam" id="PF00590">
    <property type="entry name" value="TP_methylase"/>
    <property type="match status" value="1"/>
</dbReference>
<dbReference type="InterPro" id="IPR012818">
    <property type="entry name" value="CbiE"/>
</dbReference>
<proteinExistence type="predicted"/>
<dbReference type="InterPro" id="IPR050714">
    <property type="entry name" value="Cobalamin_biosynth_MTase"/>
</dbReference>
<dbReference type="GO" id="GO:0032259">
    <property type="term" value="P:methylation"/>
    <property type="evidence" value="ECO:0007669"/>
    <property type="project" value="UniProtKB-KW"/>
</dbReference>
<dbReference type="InterPro" id="IPR000878">
    <property type="entry name" value="4pyrrol_Mease"/>
</dbReference>
<evidence type="ECO:0000313" key="7">
    <source>
        <dbReference type="EMBL" id="MBG6091604.1"/>
    </source>
</evidence>
<dbReference type="PANTHER" id="PTHR43182:SF1">
    <property type="entry name" value="COBALT-PRECORRIN-7 C(5)-METHYLTRANSFERASE"/>
    <property type="match status" value="1"/>
</dbReference>
<evidence type="ECO:0000259" key="6">
    <source>
        <dbReference type="Pfam" id="PF00590"/>
    </source>
</evidence>
<feature type="domain" description="Tetrapyrrole methylase" evidence="6">
    <location>
        <begin position="23"/>
        <end position="192"/>
    </location>
</feature>
<evidence type="ECO:0000313" key="8">
    <source>
        <dbReference type="Proteomes" id="UP000614047"/>
    </source>
</evidence>
<dbReference type="SUPFAM" id="SSF53335">
    <property type="entry name" value="S-adenosyl-L-methionine-dependent methyltransferases"/>
    <property type="match status" value="1"/>
</dbReference>
<protein>
    <submittedName>
        <fullName evidence="7">Precorrin-6Y C5,15-methyltransferase (Decarboxylating)</fullName>
        <ecNumber evidence="7">2.1.1.132</ecNumber>
    </submittedName>
</protein>
<dbReference type="PIRSF" id="PIRSF036428">
    <property type="entry name" value="CobL"/>
    <property type="match status" value="1"/>
</dbReference>
<dbReference type="Gene3D" id="3.40.50.150">
    <property type="entry name" value="Vaccinia Virus protein VP39"/>
    <property type="match status" value="1"/>
</dbReference>
<dbReference type="GO" id="GO:0008276">
    <property type="term" value="F:protein methyltransferase activity"/>
    <property type="evidence" value="ECO:0007669"/>
    <property type="project" value="InterPro"/>
</dbReference>
<keyword evidence="5" id="KW-0949">S-adenosyl-L-methionine</keyword>
<dbReference type="RefSeq" id="WP_197013899.1">
    <property type="nucleotide sequence ID" value="NZ_BAABES010000002.1"/>
</dbReference>
<organism evidence="7 8">
    <name type="scientific">Actinomadura viridis</name>
    <dbReference type="NCBI Taxonomy" id="58110"/>
    <lineage>
        <taxon>Bacteria</taxon>
        <taxon>Bacillati</taxon>
        <taxon>Actinomycetota</taxon>
        <taxon>Actinomycetes</taxon>
        <taxon>Streptosporangiales</taxon>
        <taxon>Thermomonosporaceae</taxon>
        <taxon>Actinomadura</taxon>
    </lineage>
</organism>
<sequence length="448" mass="46189">MSGAPPEPPPYSLAVLGHDGTPLAAEARELLERAALVVGGARHLAALPVPDGARTVVMGDVRAALDEIDAAAGAGDGRRIVVVASGDPGFFGIVRALRERGHRPRVLPALSSVARAFARAGLPWDDALVVSAHGRELRRAVNACRAHPKVAVLTAPGAGPAELARALFPQTPRTFVVCEDLGGPRERVVTVRPAEASTRPWHDPNVVLVLDPRRAVPGERGWIAGPRPGPGGWALPDAAFGPGPVGTTAEVRALALARLGPRIGDLVWDVGAGAGEVGIECARFGAAVVAVERDEAACERVRRNVRAHRVKVAVSRGTAPAVLDHLPDPDAVFVGGGGPEVVRACASRALRSVVVVTAGPDRVRAAVDALRGEALTAHAVRIQADPALPAGPAGRDPEGAAAAFVVWGERDGADPSGRWAPVPQPEAAAVTVAALPDPDPDSVPWDDR</sequence>
<dbReference type="EC" id="2.1.1.132" evidence="7"/>
<dbReference type="InterPro" id="IPR035996">
    <property type="entry name" value="4pyrrol_Methylase_sf"/>
</dbReference>
<dbReference type="InterPro" id="IPR014777">
    <property type="entry name" value="4pyrrole_Mease_sub1"/>
</dbReference>
<dbReference type="CDD" id="cd11644">
    <property type="entry name" value="Precorrin-6Y-MT"/>
    <property type="match status" value="1"/>
</dbReference>
<dbReference type="GO" id="GO:0009236">
    <property type="term" value="P:cobalamin biosynthetic process"/>
    <property type="evidence" value="ECO:0007669"/>
    <property type="project" value="UniProtKB-KW"/>
</dbReference>
<reference evidence="7" key="1">
    <citation type="submission" date="2020-11" db="EMBL/GenBank/DDBJ databases">
        <title>Sequencing the genomes of 1000 actinobacteria strains.</title>
        <authorList>
            <person name="Klenk H.-P."/>
        </authorList>
    </citation>
    <scope>NUCLEOTIDE SEQUENCE</scope>
    <source>
        <strain evidence="7">DSM 43175</strain>
    </source>
</reference>
<dbReference type="SUPFAM" id="SSF53790">
    <property type="entry name" value="Tetrapyrrole methylase"/>
    <property type="match status" value="1"/>
</dbReference>
<dbReference type="EMBL" id="JADOUA010000001">
    <property type="protein sequence ID" value="MBG6091604.1"/>
    <property type="molecule type" value="Genomic_DNA"/>
</dbReference>
<keyword evidence="8" id="KW-1185">Reference proteome</keyword>
<dbReference type="InterPro" id="IPR006365">
    <property type="entry name" value="Cbl_synth_CobL"/>
</dbReference>
<evidence type="ECO:0000256" key="1">
    <source>
        <dbReference type="ARBA" id="ARBA00004953"/>
    </source>
</evidence>
<gene>
    <name evidence="7" type="ORF">IW256_005717</name>
</gene>
<evidence type="ECO:0000256" key="2">
    <source>
        <dbReference type="ARBA" id="ARBA00022573"/>
    </source>
</evidence>
<comment type="caution">
    <text evidence="7">The sequence shown here is derived from an EMBL/GenBank/DDBJ whole genome shotgun (WGS) entry which is preliminary data.</text>
</comment>
<dbReference type="Gene3D" id="3.40.1010.10">
    <property type="entry name" value="Cobalt-precorrin-4 Transmethylase, Domain 1"/>
    <property type="match status" value="1"/>
</dbReference>
<dbReference type="PANTHER" id="PTHR43182">
    <property type="entry name" value="COBALT-PRECORRIN-6B C(15)-METHYLTRANSFERASE (DECARBOXYLATING)"/>
    <property type="match status" value="1"/>
</dbReference>
<dbReference type="InterPro" id="IPR029063">
    <property type="entry name" value="SAM-dependent_MTases_sf"/>
</dbReference>
<keyword evidence="2" id="KW-0169">Cobalamin biosynthesis</keyword>